<gene>
    <name evidence="2" type="ORF">SAMN05192564_106297</name>
</gene>
<protein>
    <submittedName>
        <fullName evidence="2">Uncharacterized protein</fullName>
    </submittedName>
</protein>
<keyword evidence="3" id="KW-1185">Reference proteome</keyword>
<feature type="transmembrane region" description="Helical" evidence="1">
    <location>
        <begin position="203"/>
        <end position="221"/>
    </location>
</feature>
<proteinExistence type="predicted"/>
<keyword evidence="1" id="KW-1133">Transmembrane helix</keyword>
<organism evidence="2 3">
    <name type="scientific">Paraburkholderia sartisoli</name>
    <dbReference type="NCBI Taxonomy" id="83784"/>
    <lineage>
        <taxon>Bacteria</taxon>
        <taxon>Pseudomonadati</taxon>
        <taxon>Pseudomonadota</taxon>
        <taxon>Betaproteobacteria</taxon>
        <taxon>Burkholderiales</taxon>
        <taxon>Burkholderiaceae</taxon>
        <taxon>Paraburkholderia</taxon>
    </lineage>
</organism>
<dbReference type="EMBL" id="FNRQ01000006">
    <property type="protein sequence ID" value="SEB12498.1"/>
    <property type="molecule type" value="Genomic_DNA"/>
</dbReference>
<feature type="transmembrane region" description="Helical" evidence="1">
    <location>
        <begin position="125"/>
        <end position="143"/>
    </location>
</feature>
<feature type="transmembrane region" description="Helical" evidence="1">
    <location>
        <begin position="320"/>
        <end position="339"/>
    </location>
</feature>
<evidence type="ECO:0000313" key="3">
    <source>
        <dbReference type="Proteomes" id="UP000198638"/>
    </source>
</evidence>
<keyword evidence="1" id="KW-0812">Transmembrane</keyword>
<feature type="transmembrane region" description="Helical" evidence="1">
    <location>
        <begin position="62"/>
        <end position="83"/>
    </location>
</feature>
<feature type="transmembrane region" description="Helical" evidence="1">
    <location>
        <begin position="20"/>
        <end position="42"/>
    </location>
</feature>
<feature type="transmembrane region" description="Helical" evidence="1">
    <location>
        <begin position="278"/>
        <end position="300"/>
    </location>
</feature>
<sequence>MTRQRLSPSPSAPARGGKPVELSTLPTGIGGLNLIFFCLIITDLGATGGLIAQATHAAAGSLAPMLGVLLGFIYCCYPLQFLDGRAMIALRGYRILLWALLILHVPLMIILLLDFHAGLSGDTTLFLTAPVSILATPGLYIVARALFSMHWLDPEAPIETWEPMPGIDGGAATHKNGTPPRTTPMAVALLLPFIAACRARQPTLAVCAALLWLGTFLLLAFSPLRAVLPFCLAAGIGGRTALRAAQPTAPVVASADDRTRILRSIFTPARLAQAPASAAAGLLSLPYLFIICYIAFSAFLALPYCNSVPSLLAALQTHNLILLVLLAAIFIPAMMFMPLGTQAAKLTFRLVALLLSLGEVGLTALYVAISFRISIGGLEIDVPAPVYPVFWPITLGLLASVPLALITGWAVITYGRIANMLVD</sequence>
<feature type="transmembrane region" description="Helical" evidence="1">
    <location>
        <begin position="346"/>
        <end position="369"/>
    </location>
</feature>
<feature type="transmembrane region" description="Helical" evidence="1">
    <location>
        <begin position="389"/>
        <end position="412"/>
    </location>
</feature>
<evidence type="ECO:0000256" key="1">
    <source>
        <dbReference type="SAM" id="Phobius"/>
    </source>
</evidence>
<dbReference type="Proteomes" id="UP000198638">
    <property type="component" value="Unassembled WGS sequence"/>
</dbReference>
<keyword evidence="1" id="KW-0472">Membrane</keyword>
<name>A0A1H4GUF2_9BURK</name>
<reference evidence="3" key="1">
    <citation type="submission" date="2016-10" db="EMBL/GenBank/DDBJ databases">
        <authorList>
            <person name="Varghese N."/>
            <person name="Submissions S."/>
        </authorList>
    </citation>
    <scope>NUCLEOTIDE SEQUENCE [LARGE SCALE GENOMIC DNA]</scope>
    <source>
        <strain evidence="3">LMG 24000</strain>
    </source>
</reference>
<evidence type="ECO:0000313" key="2">
    <source>
        <dbReference type="EMBL" id="SEB12498.1"/>
    </source>
</evidence>
<dbReference type="AlphaFoldDB" id="A0A1H4GUF2"/>
<feature type="transmembrane region" description="Helical" evidence="1">
    <location>
        <begin position="95"/>
        <end position="113"/>
    </location>
</feature>
<accession>A0A1H4GUF2</accession>